<dbReference type="AlphaFoldDB" id="C0INE5"/>
<sequence>MSKQTSLVSLAITFLLGIQCVVLPGYAQIAEPAAGGSVRPDSTFLTWLKDLYEPGVMVGDDSIFINKETARLLQDTQYQHLVYPPVYTWPAAISFIQKQELKKAFWYFINLYPINSQNKELVVKSILVYDKIYRMEKILVSTFYTYSLTDPEIGTIEQGHSKVTAPHIMEKKLNALKEMLFYLDKYKPEGRKENVDKP</sequence>
<reference evidence="1" key="1">
    <citation type="journal article" date="2009" name="ISME J.">
        <title>Functional metagenomics reveals diverse beta-lactamases in a remote Alaskan soil.</title>
        <authorList>
            <person name="Allen H.K."/>
            <person name="Moe L.A."/>
            <person name="Rodbumrer J."/>
            <person name="Gaarder A."/>
            <person name="Handelsman J."/>
        </authorList>
    </citation>
    <scope>NUCLEOTIDE SEQUENCE</scope>
</reference>
<evidence type="ECO:0000313" key="1">
    <source>
        <dbReference type="EMBL" id="ACN58831.1"/>
    </source>
</evidence>
<accession>C0INE5</accession>
<protein>
    <submittedName>
        <fullName evidence="1">Uncharacterized protein</fullName>
    </submittedName>
</protein>
<name>C0INE5_9BACT</name>
<gene>
    <name evidence="1" type="ORF">AKSOIL_0216</name>
</gene>
<organism evidence="1">
    <name type="scientific">uncultured bacterium BLR12</name>
    <dbReference type="NCBI Taxonomy" id="506514"/>
    <lineage>
        <taxon>Bacteria</taxon>
        <taxon>environmental samples</taxon>
    </lineage>
</organism>
<proteinExistence type="predicted"/>
<dbReference type="EMBL" id="EU408351">
    <property type="protein sequence ID" value="ACN58831.1"/>
    <property type="molecule type" value="Genomic_DNA"/>
</dbReference>